<dbReference type="GO" id="GO:0015095">
    <property type="term" value="F:magnesium ion transmembrane transporter activity"/>
    <property type="evidence" value="ECO:0007669"/>
    <property type="project" value="TreeGrafter"/>
</dbReference>
<dbReference type="AlphaFoldDB" id="A0A2Z6SM17"/>
<keyword evidence="4 5" id="KW-0472">Membrane</keyword>
<evidence type="ECO:0000256" key="5">
    <source>
        <dbReference type="SAM" id="Phobius"/>
    </source>
</evidence>
<dbReference type="EMBL" id="BEXD01004177">
    <property type="protein sequence ID" value="GBC07889.1"/>
    <property type="molecule type" value="Genomic_DNA"/>
</dbReference>
<dbReference type="InterPro" id="IPR002523">
    <property type="entry name" value="MgTranspt_CorA/ZnTranspt_ZntB"/>
</dbReference>
<dbReference type="Gene3D" id="1.20.58.340">
    <property type="entry name" value="Magnesium transport protein CorA, transmembrane region"/>
    <property type="match status" value="1"/>
</dbReference>
<dbReference type="GO" id="GO:0015087">
    <property type="term" value="F:cobalt ion transmembrane transporter activity"/>
    <property type="evidence" value="ECO:0007669"/>
    <property type="project" value="TreeGrafter"/>
</dbReference>
<dbReference type="PANTHER" id="PTHR46494:SF1">
    <property type="entry name" value="CORA FAMILY METAL ION TRANSPORTER (EUROFUNG)"/>
    <property type="match status" value="1"/>
</dbReference>
<evidence type="ECO:0000313" key="7">
    <source>
        <dbReference type="Proteomes" id="UP000247702"/>
    </source>
</evidence>
<dbReference type="GO" id="GO:0050897">
    <property type="term" value="F:cobalt ion binding"/>
    <property type="evidence" value="ECO:0007669"/>
    <property type="project" value="TreeGrafter"/>
</dbReference>
<name>A0A2Z6SM17_9GLOM</name>
<accession>A0A2Z6SM17</accession>
<sequence>MTKITENLVNMIFNLIAYETNENMRIIAIFSVVFLPMTFIAGFFGMNFKTFPQLDYDLSYFWWVTGVSTAIMFVIGTYSIWTKWVARFFRYLLRRRKAATQKSREVEKRL</sequence>
<dbReference type="PANTHER" id="PTHR46494">
    <property type="entry name" value="CORA FAMILY METAL ION TRANSPORTER (EUROFUNG)"/>
    <property type="match status" value="1"/>
</dbReference>
<dbReference type="Pfam" id="PF01544">
    <property type="entry name" value="CorA"/>
    <property type="match status" value="1"/>
</dbReference>
<reference evidence="6 7" key="1">
    <citation type="submission" date="2017-11" db="EMBL/GenBank/DDBJ databases">
        <title>The genome of Rhizophagus clarus HR1 reveals common genetic basis of auxotrophy among arbuscular mycorrhizal fungi.</title>
        <authorList>
            <person name="Kobayashi Y."/>
        </authorList>
    </citation>
    <scope>NUCLEOTIDE SEQUENCE [LARGE SCALE GENOMIC DNA]</scope>
    <source>
        <strain evidence="6 7">HR1</strain>
    </source>
</reference>
<dbReference type="InterPro" id="IPR045863">
    <property type="entry name" value="CorA_TM1_TM2"/>
</dbReference>
<evidence type="ECO:0000256" key="4">
    <source>
        <dbReference type="ARBA" id="ARBA00023136"/>
    </source>
</evidence>
<feature type="transmembrane region" description="Helical" evidence="5">
    <location>
        <begin position="60"/>
        <end position="86"/>
    </location>
</feature>
<dbReference type="SUPFAM" id="SSF144083">
    <property type="entry name" value="Magnesium transport protein CorA, transmembrane region"/>
    <property type="match status" value="1"/>
</dbReference>
<proteinExistence type="predicted"/>
<evidence type="ECO:0000313" key="6">
    <source>
        <dbReference type="EMBL" id="GBC07889.1"/>
    </source>
</evidence>
<dbReference type="GO" id="GO:0000287">
    <property type="term" value="F:magnesium ion binding"/>
    <property type="evidence" value="ECO:0007669"/>
    <property type="project" value="TreeGrafter"/>
</dbReference>
<keyword evidence="7" id="KW-1185">Reference proteome</keyword>
<protein>
    <submittedName>
        <fullName evidence="6">Uncharacterized protein</fullName>
    </submittedName>
</protein>
<keyword evidence="3 5" id="KW-1133">Transmembrane helix</keyword>
<feature type="transmembrane region" description="Helical" evidence="5">
    <location>
        <begin position="26"/>
        <end position="48"/>
    </location>
</feature>
<dbReference type="Proteomes" id="UP000247702">
    <property type="component" value="Unassembled WGS sequence"/>
</dbReference>
<keyword evidence="2 5" id="KW-0812">Transmembrane</keyword>
<organism evidence="6 7">
    <name type="scientific">Rhizophagus clarus</name>
    <dbReference type="NCBI Taxonomy" id="94130"/>
    <lineage>
        <taxon>Eukaryota</taxon>
        <taxon>Fungi</taxon>
        <taxon>Fungi incertae sedis</taxon>
        <taxon>Mucoromycota</taxon>
        <taxon>Glomeromycotina</taxon>
        <taxon>Glomeromycetes</taxon>
        <taxon>Glomerales</taxon>
        <taxon>Glomeraceae</taxon>
        <taxon>Rhizophagus</taxon>
    </lineage>
</organism>
<dbReference type="STRING" id="94130.A0A2Z6SM17"/>
<evidence type="ECO:0000256" key="2">
    <source>
        <dbReference type="ARBA" id="ARBA00022692"/>
    </source>
</evidence>
<dbReference type="GO" id="GO:0005886">
    <property type="term" value="C:plasma membrane"/>
    <property type="evidence" value="ECO:0007669"/>
    <property type="project" value="UniProtKB-SubCell"/>
</dbReference>
<gene>
    <name evidence="6" type="ORF">RclHR1_07760004</name>
</gene>
<evidence type="ECO:0000256" key="1">
    <source>
        <dbReference type="ARBA" id="ARBA00004651"/>
    </source>
</evidence>
<evidence type="ECO:0000256" key="3">
    <source>
        <dbReference type="ARBA" id="ARBA00022989"/>
    </source>
</evidence>
<comment type="caution">
    <text evidence="6">The sequence shown here is derived from an EMBL/GenBank/DDBJ whole genome shotgun (WGS) entry which is preliminary data.</text>
</comment>
<comment type="subcellular location">
    <subcellularLocation>
        <location evidence="1">Cell membrane</location>
        <topology evidence="1">Multi-pass membrane protein</topology>
    </subcellularLocation>
</comment>